<organism evidence="2 3">
    <name type="scientific">Arenibacter antarcticus</name>
    <dbReference type="NCBI Taxonomy" id="2040469"/>
    <lineage>
        <taxon>Bacteria</taxon>
        <taxon>Pseudomonadati</taxon>
        <taxon>Bacteroidota</taxon>
        <taxon>Flavobacteriia</taxon>
        <taxon>Flavobacteriales</taxon>
        <taxon>Flavobacteriaceae</taxon>
        <taxon>Arenibacter</taxon>
    </lineage>
</organism>
<dbReference type="Pfam" id="PF13304">
    <property type="entry name" value="AAA_21"/>
    <property type="match status" value="1"/>
</dbReference>
<proteinExistence type="predicted"/>
<dbReference type="EMBL" id="JBHUOK010000002">
    <property type="protein sequence ID" value="MFD2788375.1"/>
    <property type="molecule type" value="Genomic_DNA"/>
</dbReference>
<evidence type="ECO:0000313" key="3">
    <source>
        <dbReference type="Proteomes" id="UP001597532"/>
    </source>
</evidence>
<dbReference type="SUPFAM" id="SSF52540">
    <property type="entry name" value="P-loop containing nucleoside triphosphate hydrolases"/>
    <property type="match status" value="1"/>
</dbReference>
<reference evidence="3" key="1">
    <citation type="journal article" date="2019" name="Int. J. Syst. Evol. Microbiol.">
        <title>The Global Catalogue of Microorganisms (GCM) 10K type strain sequencing project: providing services to taxonomists for standard genome sequencing and annotation.</title>
        <authorList>
            <consortium name="The Broad Institute Genomics Platform"/>
            <consortium name="The Broad Institute Genome Sequencing Center for Infectious Disease"/>
            <person name="Wu L."/>
            <person name="Ma J."/>
        </authorList>
    </citation>
    <scope>NUCLEOTIDE SEQUENCE [LARGE SCALE GENOMIC DNA]</scope>
    <source>
        <strain evidence="3">KCTC 52924</strain>
    </source>
</reference>
<dbReference type="Gene3D" id="3.40.50.300">
    <property type="entry name" value="P-loop containing nucleotide triphosphate hydrolases"/>
    <property type="match status" value="1"/>
</dbReference>
<protein>
    <submittedName>
        <fullName evidence="2">AAA family ATPase</fullName>
    </submittedName>
</protein>
<evidence type="ECO:0000259" key="1">
    <source>
        <dbReference type="Pfam" id="PF13304"/>
    </source>
</evidence>
<dbReference type="InterPro" id="IPR003959">
    <property type="entry name" value="ATPase_AAA_core"/>
</dbReference>
<dbReference type="InterPro" id="IPR027417">
    <property type="entry name" value="P-loop_NTPase"/>
</dbReference>
<comment type="caution">
    <text evidence="2">The sequence shown here is derived from an EMBL/GenBank/DDBJ whole genome shotgun (WGS) entry which is preliminary data.</text>
</comment>
<sequence>MEILAIYIEDHFLYKEPIYLNFGGRFIFKFNKEKDYLKITKENNINFIEEFYSKGISNISAIVGNNGVGKTSLMRVLNQEPKSNALAIYGEGNKIFVQNATKNKIEWDFDFESINHEESPFPLYYSNVLDYNLIDFNSPISESNKINDSLSEYFYDTILRQIFFIYKKGESLKNKYPELPLYDDVSISINNVSKSQLLDNDFYRNATIGQSIKEQLNMLWDSYGQLNEEMIHKNEEFLTNFEVFILTLLVTDDIFAQTNNNGFKIGFDEILDQDDFDKKLELFLKKRLDNIDGPLFDSLEEKSGIKFNNIDDIIYNIRADKISQIGGGFDFVKIKDKAIRVILQYHRIFLLYDFLKLNNQIFQNHTNKSELKLKVSDETTLSILKELFRLYEDVHETLENLNFKYRVFNVNPTRKMSTGELSILNLYSSIYQFVTTSNSSKNTRESYLLLLDEPEHAYHAVWKKKFIWTLNETIQELFADWEQDTLIQIIFSTHDALTLSDLPNDKISYLKRLNDQTIKAFDEDDKDRPLKSFGANITEILADSFFVEDGLIGDFAKEKINNTIDWLRNKEDIQNYEYHKKLIQIIDEPIVQQKLSEMYSEKMNVDFSKEILTHQIENLKQKFKIQTGDDYDSL</sequence>
<name>A0ABW5VDR9_9FLAO</name>
<gene>
    <name evidence="2" type="ORF">ACFS1K_01220</name>
</gene>
<feature type="domain" description="ATPase AAA-type core" evidence="1">
    <location>
        <begin position="413"/>
        <end position="499"/>
    </location>
</feature>
<accession>A0ABW5VDR9</accession>
<keyword evidence="3" id="KW-1185">Reference proteome</keyword>
<dbReference type="Proteomes" id="UP001597532">
    <property type="component" value="Unassembled WGS sequence"/>
</dbReference>
<dbReference type="RefSeq" id="WP_251807649.1">
    <property type="nucleotide sequence ID" value="NZ_CP166679.1"/>
</dbReference>
<evidence type="ECO:0000313" key="2">
    <source>
        <dbReference type="EMBL" id="MFD2788375.1"/>
    </source>
</evidence>